<dbReference type="AlphaFoldDB" id="A0A235ETU3"/>
<sequence length="74" mass="8471">MQFAAEGIARPRQMRRNRLSPNYTTKWSELPAVLARWQCELPRVRDGALPRASPHHLVVGARCLDQPLGIEYAF</sequence>
<keyword evidence="3" id="KW-1185">Reference proteome</keyword>
<comment type="caution">
    <text evidence="2">The sequence shown here is derived from an EMBL/GenBank/DDBJ whole genome shotgun (WGS) entry which is preliminary data.</text>
</comment>
<dbReference type="EMBL" id="NOIH01000039">
    <property type="protein sequence ID" value="OYD52440.1"/>
    <property type="molecule type" value="Genomic_DNA"/>
</dbReference>
<accession>A0A235ETU3</accession>
<name>A0A235ETU3_9RHOO</name>
<dbReference type="OrthoDB" id="9808813at2"/>
<reference evidence="2 3" key="1">
    <citation type="submission" date="2017-07" db="EMBL/GenBank/DDBJ databases">
        <title>Thauera sp. KNDSS-Mac4 genome sequence and assembly.</title>
        <authorList>
            <person name="Mayilraj S."/>
        </authorList>
    </citation>
    <scope>NUCLEOTIDE SEQUENCE [LARGE SCALE GENOMIC DNA]</scope>
    <source>
        <strain evidence="2 3">KNDSS-Mac4</strain>
    </source>
</reference>
<evidence type="ECO:0000313" key="2">
    <source>
        <dbReference type="EMBL" id="OYD52440.1"/>
    </source>
</evidence>
<evidence type="ECO:0000259" key="1">
    <source>
        <dbReference type="Pfam" id="PF13438"/>
    </source>
</evidence>
<dbReference type="InterPro" id="IPR025188">
    <property type="entry name" value="DUF4113"/>
</dbReference>
<organism evidence="2 3">
    <name type="scientific">Thauera propionica</name>
    <dbReference type="NCBI Taxonomy" id="2019431"/>
    <lineage>
        <taxon>Bacteria</taxon>
        <taxon>Pseudomonadati</taxon>
        <taxon>Pseudomonadota</taxon>
        <taxon>Betaproteobacteria</taxon>
        <taxon>Rhodocyclales</taxon>
        <taxon>Zoogloeaceae</taxon>
        <taxon>Thauera</taxon>
    </lineage>
</organism>
<protein>
    <recommendedName>
        <fullName evidence="1">DUF4113 domain-containing protein</fullName>
    </recommendedName>
</protein>
<proteinExistence type="predicted"/>
<evidence type="ECO:0000313" key="3">
    <source>
        <dbReference type="Proteomes" id="UP000215181"/>
    </source>
</evidence>
<dbReference type="Proteomes" id="UP000215181">
    <property type="component" value="Unassembled WGS sequence"/>
</dbReference>
<feature type="domain" description="DUF4113" evidence="1">
    <location>
        <begin position="2"/>
        <end position="33"/>
    </location>
</feature>
<dbReference type="Pfam" id="PF13438">
    <property type="entry name" value="DUF4113"/>
    <property type="match status" value="1"/>
</dbReference>
<gene>
    <name evidence="2" type="ORF">CGK74_17925</name>
</gene>